<evidence type="ECO:0000313" key="2">
    <source>
        <dbReference type="EMBL" id="QQP35649.1"/>
    </source>
</evidence>
<keyword evidence="3" id="KW-1185">Reference proteome</keyword>
<evidence type="ECO:0000256" key="1">
    <source>
        <dbReference type="SAM" id="MobiDB-lite"/>
    </source>
</evidence>
<organism evidence="2 3">
    <name type="scientific">Caligus rogercresseyi</name>
    <name type="common">Sea louse</name>
    <dbReference type="NCBI Taxonomy" id="217165"/>
    <lineage>
        <taxon>Eukaryota</taxon>
        <taxon>Metazoa</taxon>
        <taxon>Ecdysozoa</taxon>
        <taxon>Arthropoda</taxon>
        <taxon>Crustacea</taxon>
        <taxon>Multicrustacea</taxon>
        <taxon>Hexanauplia</taxon>
        <taxon>Copepoda</taxon>
        <taxon>Siphonostomatoida</taxon>
        <taxon>Caligidae</taxon>
        <taxon>Caligus</taxon>
    </lineage>
</organism>
<dbReference type="OrthoDB" id="430826at2759"/>
<proteinExistence type="predicted"/>
<feature type="region of interest" description="Disordered" evidence="1">
    <location>
        <begin position="87"/>
        <end position="119"/>
    </location>
</feature>
<dbReference type="SUPFAM" id="SSF58104">
    <property type="entry name" value="Methyl-accepting chemotaxis protein (MCP) signaling domain"/>
    <property type="match status" value="1"/>
</dbReference>
<dbReference type="AlphaFoldDB" id="A0A7T8JV40"/>
<sequence length="119" mass="12860">FGDHVDENRASAQEAMGNVNYIEDIIRDSEGKTNEARESLSGADTYANLSLSVAKHAKDIAEEASLNADTIVKDSAVTWGQAQELSSSVASLEDKMEETKSIIEDNERVAEQDGLLAKT</sequence>
<accession>A0A7T8JV40</accession>
<dbReference type="EMBL" id="CP045907">
    <property type="protein sequence ID" value="QQP35649.1"/>
    <property type="molecule type" value="Genomic_DNA"/>
</dbReference>
<gene>
    <name evidence="2" type="ORF">FKW44_023931</name>
</gene>
<feature type="non-terminal residue" evidence="2">
    <location>
        <position position="1"/>
    </location>
</feature>
<evidence type="ECO:0000313" key="3">
    <source>
        <dbReference type="Proteomes" id="UP000595437"/>
    </source>
</evidence>
<dbReference type="Proteomes" id="UP000595437">
    <property type="component" value="Chromosome 18"/>
</dbReference>
<feature type="compositionally biased region" description="Basic and acidic residues" evidence="1">
    <location>
        <begin position="92"/>
        <end position="111"/>
    </location>
</feature>
<feature type="non-terminal residue" evidence="2">
    <location>
        <position position="119"/>
    </location>
</feature>
<name>A0A7T8JV40_CALRO</name>
<protein>
    <submittedName>
        <fullName evidence="2">Uncharacterized protein</fullName>
    </submittedName>
</protein>
<reference evidence="3" key="1">
    <citation type="submission" date="2021-01" db="EMBL/GenBank/DDBJ databases">
        <title>Caligus Genome Assembly.</title>
        <authorList>
            <person name="Gallardo-Escarate C."/>
        </authorList>
    </citation>
    <scope>NUCLEOTIDE SEQUENCE [LARGE SCALE GENOMIC DNA]</scope>
</reference>